<feature type="signal peptide" evidence="1">
    <location>
        <begin position="1"/>
        <end position="41"/>
    </location>
</feature>
<reference evidence="2 3" key="1">
    <citation type="submission" date="2019-07" db="EMBL/GenBank/DDBJ databases">
        <title>Whole genome shotgun sequence of Pseudoalteromonas espejiana NBRC 102222.</title>
        <authorList>
            <person name="Hosoyama A."/>
            <person name="Uohara A."/>
            <person name="Ohji S."/>
            <person name="Ichikawa N."/>
        </authorList>
    </citation>
    <scope>NUCLEOTIDE SEQUENCE [LARGE SCALE GENOMIC DNA]</scope>
    <source>
        <strain evidence="2 3">NBRC 102222</strain>
    </source>
</reference>
<sequence length="283" mass="31575">MSIIYNYPFGPTDMKHLSKSVKTLGASLLLASAFATQPVLANGPIGEHVNHLQANIKDYSEEVEWMVGKVDTMVSDYSKSGAKAVKSDDLIEYWESVKFHSAIETNYVPVYASIWQGIYGVKMAIDNNKPAEEVRKQQKAMNIALWQGLGAVKLAAKFQQKGLLDTVKATATEGMTQSATIDEIKHKLDRVVAKFAERLQDEATEIVHDTYLHLFEGVEGTLIEQDAKLVEVLEKDFNVTLPQTIKSAKSVDEVRDVVSDMHTKLDRAKTLIEKAEKSRKDVF</sequence>
<protein>
    <recommendedName>
        <fullName evidence="4">Orphan protein</fullName>
    </recommendedName>
</protein>
<feature type="chain" id="PRO_5021898116" description="Orphan protein" evidence="1">
    <location>
        <begin position="42"/>
        <end position="283"/>
    </location>
</feature>
<dbReference type="Proteomes" id="UP000321419">
    <property type="component" value="Unassembled WGS sequence"/>
</dbReference>
<evidence type="ECO:0000313" key="2">
    <source>
        <dbReference type="EMBL" id="GEK56520.1"/>
    </source>
</evidence>
<comment type="caution">
    <text evidence="2">The sequence shown here is derived from an EMBL/GenBank/DDBJ whole genome shotgun (WGS) entry which is preliminary data.</text>
</comment>
<evidence type="ECO:0000256" key="1">
    <source>
        <dbReference type="SAM" id="SignalP"/>
    </source>
</evidence>
<keyword evidence="3" id="KW-1185">Reference proteome</keyword>
<accession>A0A510XZS0</accession>
<organism evidence="2 3">
    <name type="scientific">Pseudoalteromonas espejiana</name>
    <dbReference type="NCBI Taxonomy" id="28107"/>
    <lineage>
        <taxon>Bacteria</taxon>
        <taxon>Pseudomonadati</taxon>
        <taxon>Pseudomonadota</taxon>
        <taxon>Gammaproteobacteria</taxon>
        <taxon>Alteromonadales</taxon>
        <taxon>Pseudoalteromonadaceae</taxon>
        <taxon>Pseudoalteromonas</taxon>
    </lineage>
</organism>
<proteinExistence type="predicted"/>
<name>A0A510XZS0_9GAMM</name>
<evidence type="ECO:0000313" key="3">
    <source>
        <dbReference type="Proteomes" id="UP000321419"/>
    </source>
</evidence>
<keyword evidence="1" id="KW-0732">Signal</keyword>
<dbReference type="AlphaFoldDB" id="A0A510XZS0"/>
<gene>
    <name evidence="2" type="ORF">PES01_33650</name>
</gene>
<dbReference type="EMBL" id="BJUM01000042">
    <property type="protein sequence ID" value="GEK56520.1"/>
    <property type="molecule type" value="Genomic_DNA"/>
</dbReference>
<evidence type="ECO:0008006" key="4">
    <source>
        <dbReference type="Google" id="ProtNLM"/>
    </source>
</evidence>